<dbReference type="EMBL" id="VOQF01000015">
    <property type="protein sequence ID" value="TXC85815.1"/>
    <property type="molecule type" value="Genomic_DNA"/>
</dbReference>
<comment type="caution">
    <text evidence="1">The sequence shown here is derived from an EMBL/GenBank/DDBJ whole genome shotgun (WGS) entry which is preliminary data.</text>
</comment>
<evidence type="ECO:0000313" key="2">
    <source>
        <dbReference type="Proteomes" id="UP000321363"/>
    </source>
</evidence>
<accession>A0A5C6VQ01</accession>
<dbReference type="Proteomes" id="UP000321363">
    <property type="component" value="Unassembled WGS sequence"/>
</dbReference>
<evidence type="ECO:0000313" key="1">
    <source>
        <dbReference type="EMBL" id="TXC85815.1"/>
    </source>
</evidence>
<sequence>MDHSTNENEIKKMAEWLKGNVIEVVEGSVNKEIIRYNLRMEFDVTDDVLVDKVYEEIAFH</sequence>
<gene>
    <name evidence="1" type="ORF">FS935_19360</name>
</gene>
<protein>
    <submittedName>
        <fullName evidence="1">Uncharacterized protein</fullName>
    </submittedName>
</protein>
<dbReference type="AlphaFoldDB" id="A0A5C6VQ01"/>
<dbReference type="RefSeq" id="WP_146950299.1">
    <property type="nucleotide sequence ID" value="NZ_VOQF01000015.1"/>
</dbReference>
<dbReference type="OrthoDB" id="2920689at2"/>
<proteinExistence type="predicted"/>
<name>A0A5C6VQ01_9BACI</name>
<keyword evidence="2" id="KW-1185">Reference proteome</keyword>
<reference evidence="1 2" key="1">
    <citation type="journal article" date="2005" name="Int. J. Syst. Evol. Microbiol.">
        <title>Bacillus litoralis sp. nov., isolated from a tidal flat of the Yellow Sea in Korea.</title>
        <authorList>
            <person name="Yoon J.H."/>
            <person name="Oh T.K."/>
        </authorList>
    </citation>
    <scope>NUCLEOTIDE SEQUENCE [LARGE SCALE GENOMIC DNA]</scope>
    <source>
        <strain evidence="1 2">SW-211</strain>
    </source>
</reference>
<organism evidence="1 2">
    <name type="scientific">Metabacillus litoralis</name>
    <dbReference type="NCBI Taxonomy" id="152268"/>
    <lineage>
        <taxon>Bacteria</taxon>
        <taxon>Bacillati</taxon>
        <taxon>Bacillota</taxon>
        <taxon>Bacilli</taxon>
        <taxon>Bacillales</taxon>
        <taxon>Bacillaceae</taxon>
        <taxon>Metabacillus</taxon>
    </lineage>
</organism>